<dbReference type="GO" id="GO:0042773">
    <property type="term" value="P:ATP synthesis coupled electron transport"/>
    <property type="evidence" value="ECO:0007669"/>
    <property type="project" value="InterPro"/>
</dbReference>
<dbReference type="Gene3D" id="3.10.20.740">
    <property type="match status" value="1"/>
</dbReference>
<dbReference type="PROSITE" id="PS51085">
    <property type="entry name" value="2FE2S_FER_2"/>
    <property type="match status" value="1"/>
</dbReference>
<dbReference type="PROSITE" id="PS51839">
    <property type="entry name" value="4FE4S_HC3"/>
    <property type="match status" value="1"/>
</dbReference>
<keyword evidence="5" id="KW-0004">4Fe-4S</keyword>
<comment type="cofactor">
    <cofactor evidence="1">
        <name>[4Fe-4S] cluster</name>
        <dbReference type="ChEBI" id="CHEBI:49883"/>
    </cofactor>
</comment>
<organism evidence="21 22">
    <name type="scientific">Deferribacter desulfuricans (strain DSM 14783 / JCM 11476 / NBRC 101012 / SSM1)</name>
    <dbReference type="NCBI Taxonomy" id="639282"/>
    <lineage>
        <taxon>Bacteria</taxon>
        <taxon>Pseudomonadati</taxon>
        <taxon>Deferribacterota</taxon>
        <taxon>Deferribacteres</taxon>
        <taxon>Deferribacterales</taxon>
        <taxon>Deferribacteraceae</taxon>
        <taxon>Deferribacter</taxon>
    </lineage>
</organism>
<reference evidence="21 22" key="1">
    <citation type="journal article" date="2010" name="DNA Res.">
        <title>Bacterial lifestyle in a deep-sea hydrothermal vent chimney revealed by the genome sequence of the thermophilic bacterium Deferribacter desulfuricans SSM1.</title>
        <authorList>
            <person name="Takaki Y."/>
            <person name="Shimamura S."/>
            <person name="Nakagawa S."/>
            <person name="Fukuhara Y."/>
            <person name="Horikawa H."/>
            <person name="Ankai A."/>
            <person name="Harada T."/>
            <person name="Hosoyama A."/>
            <person name="Oguchi A."/>
            <person name="Fukui S."/>
            <person name="Fujita N."/>
            <person name="Takami H."/>
            <person name="Takai K."/>
        </authorList>
    </citation>
    <scope>NUCLEOTIDE SEQUENCE [LARGE SCALE GENOMIC DNA]</scope>
    <source>
        <strain evidence="22">DSM 14783 / JCM 11476 / NBRC 101012 / SSM1</strain>
    </source>
</reference>
<dbReference type="Pfam" id="PF00384">
    <property type="entry name" value="Molybdopterin"/>
    <property type="match status" value="1"/>
</dbReference>
<evidence type="ECO:0000256" key="5">
    <source>
        <dbReference type="ARBA" id="ARBA00022485"/>
    </source>
</evidence>
<comment type="function">
    <text evidence="2">NDH-1 shuttles electrons from NADH, via FMN and iron-sulfur (Fe-S) centers, to quinones in the respiratory chain. The immediate electron acceptor for the enzyme in this species is believed to be ubiquinone. Couples the redox reaction to proton translocation (for every two electrons transferred, four hydrogen ions are translocated across the cytoplasmic membrane), and thus conserves the redox energy in a proton gradient.</text>
</comment>
<evidence type="ECO:0000256" key="3">
    <source>
        <dbReference type="ARBA" id="ARBA00004370"/>
    </source>
</evidence>
<keyword evidence="13" id="KW-0520">NAD</keyword>
<dbReference type="CDD" id="cd00207">
    <property type="entry name" value="fer2"/>
    <property type="match status" value="1"/>
</dbReference>
<dbReference type="SMART" id="SM00926">
    <property type="entry name" value="Molybdop_Fe4S4"/>
    <property type="match status" value="1"/>
</dbReference>
<evidence type="ECO:0000256" key="15">
    <source>
        <dbReference type="ARBA" id="ARBA00023136"/>
    </source>
</evidence>
<keyword evidence="12" id="KW-0411">Iron-sulfur</keyword>
<feature type="domain" description="4Fe-4S His(Cys)3-ligated-type" evidence="20">
    <location>
        <begin position="78"/>
        <end position="117"/>
    </location>
</feature>
<dbReference type="STRING" id="639282.DEFDS_1979"/>
<evidence type="ECO:0000256" key="8">
    <source>
        <dbReference type="ARBA" id="ARBA00022723"/>
    </source>
</evidence>
<dbReference type="Pfam" id="PF01568">
    <property type="entry name" value="Molydop_binding"/>
    <property type="match status" value="1"/>
</dbReference>
<dbReference type="SUPFAM" id="SSF53706">
    <property type="entry name" value="Formate dehydrogenase/DMSO reductase, domains 1-3"/>
    <property type="match status" value="1"/>
</dbReference>
<evidence type="ECO:0000256" key="6">
    <source>
        <dbReference type="ARBA" id="ARBA00022714"/>
    </source>
</evidence>
<evidence type="ECO:0000256" key="13">
    <source>
        <dbReference type="ARBA" id="ARBA00023027"/>
    </source>
</evidence>
<dbReference type="HOGENOM" id="CLU_000422_4_0_0"/>
<dbReference type="SUPFAM" id="SSF54862">
    <property type="entry name" value="4Fe-4S ferredoxins"/>
    <property type="match status" value="1"/>
</dbReference>
<dbReference type="InterPro" id="IPR009010">
    <property type="entry name" value="Asp_de-COase-like_dom_sf"/>
</dbReference>
<dbReference type="PROSITE" id="PS51669">
    <property type="entry name" value="4FE4S_MOW_BIS_MGD"/>
    <property type="match status" value="1"/>
</dbReference>
<keyword evidence="7" id="KW-0874">Quinone</keyword>
<dbReference type="InterPro" id="IPR036010">
    <property type="entry name" value="2Fe-2S_ferredoxin-like_sf"/>
</dbReference>
<dbReference type="InterPro" id="IPR054351">
    <property type="entry name" value="NADH_UbQ_OxRdtase_ferredoxin"/>
</dbReference>
<dbReference type="PROSITE" id="PS00642">
    <property type="entry name" value="COMPLEX1_75K_2"/>
    <property type="match status" value="1"/>
</dbReference>
<proteinExistence type="inferred from homology"/>
<dbReference type="Pfam" id="PF22117">
    <property type="entry name" value="Fer4_Nqo3"/>
    <property type="match status" value="1"/>
</dbReference>
<evidence type="ECO:0000256" key="11">
    <source>
        <dbReference type="ARBA" id="ARBA00023004"/>
    </source>
</evidence>
<evidence type="ECO:0000256" key="2">
    <source>
        <dbReference type="ARBA" id="ARBA00002378"/>
    </source>
</evidence>
<dbReference type="InterPro" id="IPR050123">
    <property type="entry name" value="Prok_molybdopt-oxidoreductase"/>
</dbReference>
<dbReference type="InterPro" id="IPR006656">
    <property type="entry name" value="Mopterin_OxRdtase"/>
</dbReference>
<dbReference type="Pfam" id="PF13510">
    <property type="entry name" value="Fer2_4"/>
    <property type="match status" value="1"/>
</dbReference>
<dbReference type="Gene3D" id="2.40.40.20">
    <property type="match status" value="1"/>
</dbReference>
<dbReference type="PANTHER" id="PTHR43105">
    <property type="entry name" value="RESPIRATORY NITRATE REDUCTASE"/>
    <property type="match status" value="1"/>
</dbReference>
<keyword evidence="15" id="KW-0472">Membrane</keyword>
<dbReference type="EMBL" id="AP011529">
    <property type="protein sequence ID" value="BAI81430.1"/>
    <property type="molecule type" value="Genomic_DNA"/>
</dbReference>
<dbReference type="InterPro" id="IPR006657">
    <property type="entry name" value="MoPterin_dinucl-bd_dom"/>
</dbReference>
<evidence type="ECO:0000256" key="10">
    <source>
        <dbReference type="ARBA" id="ARBA00022967"/>
    </source>
</evidence>
<dbReference type="OrthoDB" id="9803192at2"/>
<dbReference type="GO" id="GO:0051537">
    <property type="term" value="F:2 iron, 2 sulfur cluster binding"/>
    <property type="evidence" value="ECO:0007669"/>
    <property type="project" value="UniProtKB-KW"/>
</dbReference>
<dbReference type="GO" id="GO:0003954">
    <property type="term" value="F:NADH dehydrogenase activity"/>
    <property type="evidence" value="ECO:0007669"/>
    <property type="project" value="TreeGrafter"/>
</dbReference>
<dbReference type="FunFam" id="3.30.70.20:FF:000035">
    <property type="entry name" value="Iron hydrogenase 1"/>
    <property type="match status" value="1"/>
</dbReference>
<dbReference type="FunFam" id="3.10.20.740:FF:000004">
    <property type="entry name" value="NADH-quinone oxidoreductase"/>
    <property type="match status" value="1"/>
</dbReference>
<dbReference type="GO" id="GO:0043546">
    <property type="term" value="F:molybdopterin cofactor binding"/>
    <property type="evidence" value="ECO:0007669"/>
    <property type="project" value="InterPro"/>
</dbReference>
<feature type="domain" description="4Fe-4S ferredoxin-type" evidence="18">
    <location>
        <begin position="176"/>
        <end position="206"/>
    </location>
</feature>
<evidence type="ECO:0000256" key="9">
    <source>
        <dbReference type="ARBA" id="ARBA00022737"/>
    </source>
</evidence>
<dbReference type="SMART" id="SM00929">
    <property type="entry name" value="NADH-G_4Fe-4S_3"/>
    <property type="match status" value="1"/>
</dbReference>
<evidence type="ECO:0000259" key="17">
    <source>
        <dbReference type="PROSITE" id="PS51085"/>
    </source>
</evidence>
<dbReference type="InterPro" id="IPR017900">
    <property type="entry name" value="4Fe4S_Fe_S_CS"/>
</dbReference>
<evidence type="ECO:0000256" key="4">
    <source>
        <dbReference type="ARBA" id="ARBA00005404"/>
    </source>
</evidence>
<dbReference type="PROSITE" id="PS00198">
    <property type="entry name" value="4FE4S_FER_1"/>
    <property type="match status" value="1"/>
</dbReference>
<comment type="similarity">
    <text evidence="4">Belongs to the complex I 75 kDa subunit family.</text>
</comment>
<evidence type="ECO:0000256" key="7">
    <source>
        <dbReference type="ARBA" id="ARBA00022719"/>
    </source>
</evidence>
<dbReference type="EC" id="1.6.5.3" evidence="21"/>
<dbReference type="GO" id="GO:0008137">
    <property type="term" value="F:NADH dehydrogenase (ubiquinone) activity"/>
    <property type="evidence" value="ECO:0007669"/>
    <property type="project" value="InterPro"/>
</dbReference>
<dbReference type="RefSeq" id="WP_013008675.1">
    <property type="nucleotide sequence ID" value="NC_013939.1"/>
</dbReference>
<dbReference type="GO" id="GO:0048038">
    <property type="term" value="F:quinone binding"/>
    <property type="evidence" value="ECO:0007669"/>
    <property type="project" value="UniProtKB-KW"/>
</dbReference>
<dbReference type="Gene3D" id="2.20.25.90">
    <property type="entry name" value="ADC-like domains"/>
    <property type="match status" value="1"/>
</dbReference>
<dbReference type="SUPFAM" id="SSF50692">
    <property type="entry name" value="ADC-like"/>
    <property type="match status" value="1"/>
</dbReference>
<accession>D3P9P0</accession>
<comment type="subcellular location">
    <subcellularLocation>
        <location evidence="3">Membrane</location>
    </subcellularLocation>
</comment>
<dbReference type="Proteomes" id="UP000001520">
    <property type="component" value="Chromosome"/>
</dbReference>
<dbReference type="KEGG" id="ddf:DEFDS_1979"/>
<keyword evidence="14" id="KW-0830">Ubiquinone</keyword>
<evidence type="ECO:0000259" key="19">
    <source>
        <dbReference type="PROSITE" id="PS51669"/>
    </source>
</evidence>
<dbReference type="Gene3D" id="3.30.70.20">
    <property type="match status" value="1"/>
</dbReference>
<evidence type="ECO:0000313" key="21">
    <source>
        <dbReference type="EMBL" id="BAI81430.1"/>
    </source>
</evidence>
<evidence type="ECO:0000256" key="16">
    <source>
        <dbReference type="ARBA" id="ARBA00034078"/>
    </source>
</evidence>
<feature type="domain" description="2Fe-2S ferredoxin-type" evidence="17">
    <location>
        <begin position="1"/>
        <end position="78"/>
    </location>
</feature>
<dbReference type="PANTHER" id="PTHR43105:SF10">
    <property type="entry name" value="NADH-QUINONE OXIDOREDUCTASE SUBUNIT G"/>
    <property type="match status" value="1"/>
</dbReference>
<dbReference type="eggNOG" id="COG3383">
    <property type="taxonomic scope" value="Bacteria"/>
</dbReference>
<dbReference type="AlphaFoldDB" id="D3P9P0"/>
<protein>
    <submittedName>
        <fullName evidence="21">NADH-quinone oxidoreductase, G subunit</fullName>
        <ecNumber evidence="21">1.6.5.3</ecNumber>
    </submittedName>
</protein>
<dbReference type="GO" id="GO:0046872">
    <property type="term" value="F:metal ion binding"/>
    <property type="evidence" value="ECO:0007669"/>
    <property type="project" value="UniProtKB-KW"/>
</dbReference>
<dbReference type="SUPFAM" id="SSF54292">
    <property type="entry name" value="2Fe-2S ferredoxin-like"/>
    <property type="match status" value="1"/>
</dbReference>
<dbReference type="InterPro" id="IPR019574">
    <property type="entry name" value="NADH_UbQ_OxRdtase_Gsu_4Fe4S-bd"/>
</dbReference>
<sequence length="763" mass="85719">MLTVKIDGVEVKVEPGTTILEAAEKAGVHIPIMCHHKNLNPFGACRVCLVEVKGSPKLMTACTTPVADNMEVITNTEKLQNIRKTLIELLLINHPLDCPVCDKGGECLLQDLTYEFGVTKVRFDEKPNNNPVDHTNPFIERDIDRCVLCGKCVRICDEIVNVEAISFINRGVETYIGTAFDQPWNCEYCGQCMSVCPVGSLNNRVYLFKNRPWHLEHTETICGYCSCGCTVIVDYEDNEVYRIKEDVDKGINKGLLCAKGRFGYELINSTERPVAPKVKESGEFKDVDYDGAINIISDKLKSVVEKYGSDSVAVLVSPRLTNEEAFLAQKFARDIIKTNNVYSLETADVLPDGNYADVESSDTLIVFNIDITESNPVLGYSVRVAGRREDSDLYVFYPNLTPLKRVASEFYVYKPTELYKEAEKLLKALDGENNEYSELADKFKNSEKPVFVFNPYNLKDVEIAKQISEKVEKVKLVPAKAKNNSQGIVDMGCVNGLKPGLVETEKSFDLREGIEGDKIKALLIFGENLAVKPEYFDIINLLNDLELVAVTDPFFSETAELGNVYIPVATFAEKDGSFTNFEGRVQQLNKAVDKGVFSDRKVLVDLMNKFGFSVKDDVNEIRSLIEEENPLYKGIDWNGGLVKYPYRIKDGISAEFSIKGDGEYELYPAFLRLHSGSYTRRSYDLSKVYGEPLLEINPEDAKKLNVNENDYVTVKFGKDSYKFRVNIDKKIPAGTAALPKDFKETAPLFFEGSYLKVDLIKHI</sequence>
<keyword evidence="22" id="KW-1185">Reference proteome</keyword>
<dbReference type="Gene3D" id="3.40.228.10">
    <property type="entry name" value="Dimethylsulfoxide Reductase, domain 2"/>
    <property type="match status" value="1"/>
</dbReference>
<gene>
    <name evidence="21" type="primary">nuoG</name>
    <name evidence="21" type="ordered locus">DEFDS_1979</name>
</gene>
<evidence type="ECO:0000313" key="22">
    <source>
        <dbReference type="Proteomes" id="UP000001520"/>
    </source>
</evidence>
<dbReference type="GO" id="GO:0016020">
    <property type="term" value="C:membrane"/>
    <property type="evidence" value="ECO:0007669"/>
    <property type="project" value="UniProtKB-SubCell"/>
</dbReference>
<evidence type="ECO:0000259" key="18">
    <source>
        <dbReference type="PROSITE" id="PS51379"/>
    </source>
</evidence>
<keyword evidence="10" id="KW-1278">Translocase</keyword>
<dbReference type="Gene3D" id="3.40.50.740">
    <property type="match status" value="2"/>
</dbReference>
<feature type="domain" description="4Fe-4S ferredoxin-type" evidence="18">
    <location>
        <begin position="137"/>
        <end position="165"/>
    </location>
</feature>
<dbReference type="PROSITE" id="PS51379">
    <property type="entry name" value="4FE4S_FER_2"/>
    <property type="match status" value="2"/>
</dbReference>
<evidence type="ECO:0000259" key="20">
    <source>
        <dbReference type="PROSITE" id="PS51839"/>
    </source>
</evidence>
<keyword evidence="21" id="KW-0560">Oxidoreductase</keyword>
<keyword evidence="9" id="KW-0677">Repeat</keyword>
<evidence type="ECO:0000256" key="14">
    <source>
        <dbReference type="ARBA" id="ARBA00023075"/>
    </source>
</evidence>
<evidence type="ECO:0000256" key="12">
    <source>
        <dbReference type="ARBA" id="ARBA00023014"/>
    </source>
</evidence>
<dbReference type="Pfam" id="PF04879">
    <property type="entry name" value="Molybdop_Fe4S4"/>
    <property type="match status" value="1"/>
</dbReference>
<comment type="cofactor">
    <cofactor evidence="16">
        <name>[2Fe-2S] cluster</name>
        <dbReference type="ChEBI" id="CHEBI:190135"/>
    </cofactor>
</comment>
<evidence type="ECO:0000256" key="1">
    <source>
        <dbReference type="ARBA" id="ARBA00001966"/>
    </source>
</evidence>
<keyword evidence="6" id="KW-0001">2Fe-2S</keyword>
<dbReference type="InterPro" id="IPR006963">
    <property type="entry name" value="Mopterin_OxRdtase_4Fe-4S_dom"/>
</dbReference>
<keyword evidence="8" id="KW-0479">Metal-binding</keyword>
<keyword evidence="11" id="KW-0408">Iron</keyword>
<name>D3P9P0_DEFDS</name>
<dbReference type="GO" id="GO:0051539">
    <property type="term" value="F:4 iron, 4 sulfur cluster binding"/>
    <property type="evidence" value="ECO:0007669"/>
    <property type="project" value="UniProtKB-KW"/>
</dbReference>
<dbReference type="InterPro" id="IPR017896">
    <property type="entry name" value="4Fe4S_Fe-S-bd"/>
</dbReference>
<dbReference type="InterPro" id="IPR001041">
    <property type="entry name" value="2Fe-2S_ferredoxin-type"/>
</dbReference>
<dbReference type="InterPro" id="IPR000283">
    <property type="entry name" value="NADH_UbQ_OxRdtase_75kDa_su_CS"/>
</dbReference>
<dbReference type="Pfam" id="PF10588">
    <property type="entry name" value="NADH-G_4Fe-4S_3"/>
    <property type="match status" value="1"/>
</dbReference>
<feature type="domain" description="4Fe-4S Mo/W bis-MGD-type" evidence="19">
    <location>
        <begin position="215"/>
        <end position="271"/>
    </location>
</feature>